<dbReference type="PANTHER" id="PTHR23514">
    <property type="entry name" value="BYPASS OF STOP CODON PROTEIN 6"/>
    <property type="match status" value="1"/>
</dbReference>
<evidence type="ECO:0000256" key="3">
    <source>
        <dbReference type="ARBA" id="ARBA00022448"/>
    </source>
</evidence>
<feature type="transmembrane region" description="Helical" evidence="7">
    <location>
        <begin position="79"/>
        <end position="99"/>
    </location>
</feature>
<feature type="transmembrane region" description="Helical" evidence="7">
    <location>
        <begin position="172"/>
        <end position="196"/>
    </location>
</feature>
<organism evidence="8 9">
    <name type="scientific">Marasmius crinis-equi</name>
    <dbReference type="NCBI Taxonomy" id="585013"/>
    <lineage>
        <taxon>Eukaryota</taxon>
        <taxon>Fungi</taxon>
        <taxon>Dikarya</taxon>
        <taxon>Basidiomycota</taxon>
        <taxon>Agaricomycotina</taxon>
        <taxon>Agaricomycetes</taxon>
        <taxon>Agaricomycetidae</taxon>
        <taxon>Agaricales</taxon>
        <taxon>Marasmiineae</taxon>
        <taxon>Marasmiaceae</taxon>
        <taxon>Marasmius</taxon>
    </lineage>
</organism>
<evidence type="ECO:0000256" key="7">
    <source>
        <dbReference type="SAM" id="Phobius"/>
    </source>
</evidence>
<dbReference type="SUPFAM" id="SSF103473">
    <property type="entry name" value="MFS general substrate transporter"/>
    <property type="match status" value="1"/>
</dbReference>
<feature type="transmembrane region" description="Helical" evidence="7">
    <location>
        <begin position="331"/>
        <end position="350"/>
    </location>
</feature>
<evidence type="ECO:0000256" key="2">
    <source>
        <dbReference type="ARBA" id="ARBA00008335"/>
    </source>
</evidence>
<keyword evidence="4 7" id="KW-0812">Transmembrane</keyword>
<dbReference type="Gene3D" id="1.20.1250.20">
    <property type="entry name" value="MFS general substrate transporter like domains"/>
    <property type="match status" value="1"/>
</dbReference>
<dbReference type="Proteomes" id="UP001465976">
    <property type="component" value="Unassembled WGS sequence"/>
</dbReference>
<feature type="transmembrane region" description="Helical" evidence="7">
    <location>
        <begin position="208"/>
        <end position="230"/>
    </location>
</feature>
<protein>
    <recommendedName>
        <fullName evidence="10">Major facilitator superfamily (MFS) profile domain-containing protein</fullName>
    </recommendedName>
</protein>
<dbReference type="PANTHER" id="PTHR23514:SF3">
    <property type="entry name" value="BYPASS OF STOP CODON PROTEIN 6"/>
    <property type="match status" value="1"/>
</dbReference>
<name>A0ABR3FEE4_9AGAR</name>
<dbReference type="Pfam" id="PF07690">
    <property type="entry name" value="MFS_1"/>
    <property type="match status" value="1"/>
</dbReference>
<dbReference type="EMBL" id="JBAHYK010000480">
    <property type="protein sequence ID" value="KAL0573637.1"/>
    <property type="molecule type" value="Genomic_DNA"/>
</dbReference>
<keyword evidence="9" id="KW-1185">Reference proteome</keyword>
<comment type="similarity">
    <text evidence="2">Belongs to the major facilitator superfamily.</text>
</comment>
<evidence type="ECO:0000256" key="5">
    <source>
        <dbReference type="ARBA" id="ARBA00022989"/>
    </source>
</evidence>
<accession>A0ABR3FEE4</accession>
<comment type="subcellular location">
    <subcellularLocation>
        <location evidence="1">Endomembrane system</location>
        <topology evidence="1">Multi-pass membrane protein</topology>
    </subcellularLocation>
</comment>
<feature type="transmembrane region" description="Helical" evidence="7">
    <location>
        <begin position="292"/>
        <end position="311"/>
    </location>
</feature>
<comment type="caution">
    <text evidence="8">The sequence shown here is derived from an EMBL/GenBank/DDBJ whole genome shotgun (WGS) entry which is preliminary data.</text>
</comment>
<dbReference type="InterPro" id="IPR011701">
    <property type="entry name" value="MFS"/>
</dbReference>
<keyword evidence="6 7" id="KW-0472">Membrane</keyword>
<feature type="transmembrane region" description="Helical" evidence="7">
    <location>
        <begin position="105"/>
        <end position="127"/>
    </location>
</feature>
<evidence type="ECO:0008006" key="10">
    <source>
        <dbReference type="Google" id="ProtNLM"/>
    </source>
</evidence>
<evidence type="ECO:0000313" key="8">
    <source>
        <dbReference type="EMBL" id="KAL0573637.1"/>
    </source>
</evidence>
<evidence type="ECO:0000256" key="1">
    <source>
        <dbReference type="ARBA" id="ARBA00004127"/>
    </source>
</evidence>
<feature type="transmembrane region" description="Helical" evidence="7">
    <location>
        <begin position="237"/>
        <end position="254"/>
    </location>
</feature>
<keyword evidence="3" id="KW-0813">Transport</keyword>
<feature type="transmembrane region" description="Helical" evidence="7">
    <location>
        <begin position="260"/>
        <end position="280"/>
    </location>
</feature>
<keyword evidence="5 7" id="KW-1133">Transmembrane helix</keyword>
<gene>
    <name evidence="8" type="ORF">V5O48_008309</name>
</gene>
<evidence type="ECO:0000256" key="6">
    <source>
        <dbReference type="ARBA" id="ARBA00023136"/>
    </source>
</evidence>
<sequence length="355" mass="38341">MVFVAGCLDFTLGACLNVPLAGRLSFGKIIAYSIQSAAPPFPVFVIAYAIDGVGIALQEAQANSFVATLKKHSEVKMSLTHSFFGLGAFIVPLVVTRFVQLQWHWSFFFLISLGFAVINTTLLAAVFKLQPRDRCLAETGQPVIEKGCPVAEEDRQDDPSRKSFRQILSHPGVYLLAAFLFMDIGVNATIGGWMVTFLKRERHGGARAGYVSSGFFGGLTLGSVALLWFNTLVGERYATLVYTVLAIGLEFIVWCVPSFIGNAIVISFIGFFLGPLYPLAMNHAGRTLPREILSGSIGLIAGFGQMGGAVYPSVAGTLTERFGIARTLHPMLISMIAALAVLWGIINMLGRAGRH</sequence>
<evidence type="ECO:0000313" key="9">
    <source>
        <dbReference type="Proteomes" id="UP001465976"/>
    </source>
</evidence>
<proteinExistence type="inferred from homology"/>
<dbReference type="InterPro" id="IPR051788">
    <property type="entry name" value="MFS_Transporter"/>
</dbReference>
<reference evidence="8 9" key="1">
    <citation type="submission" date="2024-02" db="EMBL/GenBank/DDBJ databases">
        <title>A draft genome for the cacao thread blight pathogen Marasmius crinis-equi.</title>
        <authorList>
            <person name="Cohen S.P."/>
            <person name="Baruah I.K."/>
            <person name="Amoako-Attah I."/>
            <person name="Bukari Y."/>
            <person name="Meinhardt L.W."/>
            <person name="Bailey B.A."/>
        </authorList>
    </citation>
    <scope>NUCLEOTIDE SEQUENCE [LARGE SCALE GENOMIC DNA]</scope>
    <source>
        <strain evidence="8 9">GH-76</strain>
    </source>
</reference>
<evidence type="ECO:0000256" key="4">
    <source>
        <dbReference type="ARBA" id="ARBA00022692"/>
    </source>
</evidence>
<dbReference type="InterPro" id="IPR036259">
    <property type="entry name" value="MFS_trans_sf"/>
</dbReference>